<keyword evidence="4 8" id="KW-1133">Transmembrane helix</keyword>
<comment type="caution">
    <text evidence="8">Lacks conserved residue(s) required for the propagation of feature annotation.</text>
</comment>
<comment type="subcellular location">
    <subcellularLocation>
        <location evidence="1 8">Cell membrane</location>
        <topology evidence="1 8">Multi-pass membrane protein</topology>
    </subcellularLocation>
</comment>
<keyword evidence="5 8" id="KW-0472">Membrane</keyword>
<name>A0A0V0J247_CYDPO</name>
<feature type="transmembrane region" description="Helical" evidence="8">
    <location>
        <begin position="77"/>
        <end position="100"/>
    </location>
</feature>
<comment type="function">
    <text evidence="8">Gustatory receptor which mediates acceptance or avoidance behavior, depending on its substrates.</text>
</comment>
<dbReference type="GO" id="GO:0007165">
    <property type="term" value="P:signal transduction"/>
    <property type="evidence" value="ECO:0007669"/>
    <property type="project" value="UniProtKB-KW"/>
</dbReference>
<keyword evidence="2 8" id="KW-1003">Cell membrane</keyword>
<dbReference type="PANTHER" id="PTHR21143">
    <property type="entry name" value="INVERTEBRATE GUSTATORY RECEPTOR"/>
    <property type="match status" value="1"/>
</dbReference>
<protein>
    <recommendedName>
        <fullName evidence="8">Gustatory receptor</fullName>
    </recommendedName>
</protein>
<evidence type="ECO:0000256" key="6">
    <source>
        <dbReference type="ARBA" id="ARBA00023170"/>
    </source>
</evidence>
<evidence type="ECO:0000256" key="8">
    <source>
        <dbReference type="RuleBase" id="RU363108"/>
    </source>
</evidence>
<feature type="non-terminal residue" evidence="9">
    <location>
        <position position="1"/>
    </location>
</feature>
<organism evidence="9">
    <name type="scientific">Cydia pomonella</name>
    <name type="common">Codling moth</name>
    <dbReference type="NCBI Taxonomy" id="82600"/>
    <lineage>
        <taxon>Eukaryota</taxon>
        <taxon>Metazoa</taxon>
        <taxon>Ecdysozoa</taxon>
        <taxon>Arthropoda</taxon>
        <taxon>Hexapoda</taxon>
        <taxon>Insecta</taxon>
        <taxon>Pterygota</taxon>
        <taxon>Neoptera</taxon>
        <taxon>Endopterygota</taxon>
        <taxon>Lepidoptera</taxon>
        <taxon>Glossata</taxon>
        <taxon>Ditrysia</taxon>
        <taxon>Tortricoidea</taxon>
        <taxon>Tortricidae</taxon>
        <taxon>Olethreutinae</taxon>
        <taxon>Grapholitini</taxon>
        <taxon>Cydia</taxon>
    </lineage>
</organism>
<dbReference type="GO" id="GO:0043025">
    <property type="term" value="C:neuronal cell body"/>
    <property type="evidence" value="ECO:0007669"/>
    <property type="project" value="TreeGrafter"/>
</dbReference>
<proteinExistence type="inferred from homology"/>
<dbReference type="Pfam" id="PF08395">
    <property type="entry name" value="7tm_7"/>
    <property type="match status" value="1"/>
</dbReference>
<sequence length="365" mass="40989">AALILDFQEDPSKRIHVGESAVTACVWISDLGLVLAIASLAVYRGSARMKKFIKLLRELHKINDDLHNTKCVKMEKIGVIAVTSFLMSAMIIQVAQIYLLTKLFINRGCNWSIMLMYSSYYVANCLGLLALLQWGFVVLAVYSAAATVNQHLLRLHHVKLKAKETAMSEVYLSPPKPRVDCFIEGHYDIAPPDFAAYPLQLQSMVRRLASSYGHIGELMRQMNETNGTIIIAILMAVFLHLLVTPYYSLRALNSNANVLEVVLVPLCWTFLQIAILLLTVEPCHWTHEQRETTKFLLSRVTVRLAPKSKLLARELDHFAKQICLSNIKFSPLGVLTLGRPLVASMFGGVATYLIILVQFYSHTDD</sequence>
<keyword evidence="6 8" id="KW-0675">Receptor</keyword>
<evidence type="ECO:0000256" key="2">
    <source>
        <dbReference type="ARBA" id="ARBA00022475"/>
    </source>
</evidence>
<comment type="similarity">
    <text evidence="8">Belongs to the insect chemoreceptor superfamily. Gustatory receptor (GR) family.</text>
</comment>
<dbReference type="GO" id="GO:0030425">
    <property type="term" value="C:dendrite"/>
    <property type="evidence" value="ECO:0007669"/>
    <property type="project" value="TreeGrafter"/>
</dbReference>
<feature type="transmembrane region" description="Helical" evidence="8">
    <location>
        <begin position="261"/>
        <end position="280"/>
    </location>
</feature>
<evidence type="ECO:0000256" key="7">
    <source>
        <dbReference type="ARBA" id="ARBA00023224"/>
    </source>
</evidence>
<dbReference type="InterPro" id="IPR013604">
    <property type="entry name" value="7TM_chemorcpt"/>
</dbReference>
<dbReference type="GO" id="GO:0007635">
    <property type="term" value="P:chemosensory behavior"/>
    <property type="evidence" value="ECO:0007669"/>
    <property type="project" value="TreeGrafter"/>
</dbReference>
<evidence type="ECO:0000256" key="1">
    <source>
        <dbReference type="ARBA" id="ARBA00004651"/>
    </source>
</evidence>
<gene>
    <name evidence="9" type="primary">GR</name>
</gene>
<evidence type="ECO:0000256" key="5">
    <source>
        <dbReference type="ARBA" id="ARBA00023136"/>
    </source>
</evidence>
<evidence type="ECO:0000313" key="9">
    <source>
        <dbReference type="EMBL" id="JAP38489.1"/>
    </source>
</evidence>
<dbReference type="EMBL" id="GDKB01000007">
    <property type="protein sequence ID" value="JAP38489.1"/>
    <property type="molecule type" value="Transcribed_RNA"/>
</dbReference>
<feature type="transmembrane region" description="Helical" evidence="8">
    <location>
        <begin position="341"/>
        <end position="360"/>
    </location>
</feature>
<dbReference type="PANTHER" id="PTHR21143:SF123">
    <property type="entry name" value="GUSTATORY RECEPTOR FOR SUGAR TASTE 43A-RELATED"/>
    <property type="match status" value="1"/>
</dbReference>
<accession>A0A0V0J247</accession>
<reference evidence="9" key="1">
    <citation type="journal article" date="2016" name="Sci. Rep.">
        <title>The chemosensory receptors of codling moth Cydia pomonella-expression in larvae and adults.</title>
        <authorList>
            <person name="Walker W.B.III."/>
            <person name="Gonzalez F."/>
            <person name="Garczynski S.F."/>
            <person name="Witzgall P."/>
        </authorList>
    </citation>
    <scope>NUCLEOTIDE SEQUENCE</scope>
</reference>
<dbReference type="GO" id="GO:0008049">
    <property type="term" value="P:male courtship behavior"/>
    <property type="evidence" value="ECO:0007669"/>
    <property type="project" value="TreeGrafter"/>
</dbReference>
<evidence type="ECO:0000256" key="4">
    <source>
        <dbReference type="ARBA" id="ARBA00022989"/>
    </source>
</evidence>
<feature type="transmembrane region" description="Helical" evidence="8">
    <location>
        <begin position="229"/>
        <end position="249"/>
    </location>
</feature>
<keyword evidence="7 8" id="KW-0807">Transducer</keyword>
<evidence type="ECO:0000256" key="3">
    <source>
        <dbReference type="ARBA" id="ARBA00022692"/>
    </source>
</evidence>
<feature type="transmembrane region" description="Helical" evidence="8">
    <location>
        <begin position="20"/>
        <end position="43"/>
    </location>
</feature>
<dbReference type="GO" id="GO:0005886">
    <property type="term" value="C:plasma membrane"/>
    <property type="evidence" value="ECO:0007669"/>
    <property type="project" value="UniProtKB-SubCell"/>
</dbReference>
<dbReference type="GO" id="GO:0030424">
    <property type="term" value="C:axon"/>
    <property type="evidence" value="ECO:0007669"/>
    <property type="project" value="TreeGrafter"/>
</dbReference>
<keyword evidence="3 8" id="KW-0812">Transmembrane</keyword>
<feature type="transmembrane region" description="Helical" evidence="8">
    <location>
        <begin position="120"/>
        <end position="145"/>
    </location>
</feature>
<dbReference type="AlphaFoldDB" id="A0A0V0J247"/>
<dbReference type="GO" id="GO:0050909">
    <property type="term" value="P:sensory perception of taste"/>
    <property type="evidence" value="ECO:0007669"/>
    <property type="project" value="InterPro"/>
</dbReference>